<keyword evidence="2" id="KW-0282">Flagellum</keyword>
<dbReference type="Proteomes" id="UP000184185">
    <property type="component" value="Unassembled WGS sequence"/>
</dbReference>
<organism evidence="2 3">
    <name type="scientific">Pseudobutyrivibrio xylanivorans DSM 14809</name>
    <dbReference type="NCBI Taxonomy" id="1123012"/>
    <lineage>
        <taxon>Bacteria</taxon>
        <taxon>Bacillati</taxon>
        <taxon>Bacillota</taxon>
        <taxon>Clostridia</taxon>
        <taxon>Lachnospirales</taxon>
        <taxon>Lachnospiraceae</taxon>
        <taxon>Pseudobutyrivibrio</taxon>
    </lineage>
</organism>
<dbReference type="RefSeq" id="WP_072918690.1">
    <property type="nucleotide sequence ID" value="NZ_FQYQ01000022.1"/>
</dbReference>
<dbReference type="InterPro" id="IPR010809">
    <property type="entry name" value="FliD_C"/>
</dbReference>
<keyword evidence="2" id="KW-0969">Cilium</keyword>
<feature type="domain" description="Flagellar hook-associated protein 2 C-terminal" evidence="1">
    <location>
        <begin position="114"/>
        <end position="182"/>
    </location>
</feature>
<evidence type="ECO:0000313" key="2">
    <source>
        <dbReference type="EMBL" id="SHJ44221.1"/>
    </source>
</evidence>
<name>A0A1M6JBZ9_PSEXY</name>
<sequence>MSSINNSFEYYQSSQGLLLMLNKNKKGNPLINQLLEKNELEYQRKMESFGFGTTKGNDKYKKVETAANNLEDALASLGKEDLYKAETGKEYDNSALIKNINNYVTAYNSTISELDNCGGSLKNSFSTEFVEAYKEKADALNKIGITLSADGKLSVDQDKLKAAKVDDIKSIFNTASAYYKSIMSSASSIDTIINKALAMKSGTYNANGIMLN</sequence>
<dbReference type="AlphaFoldDB" id="A0A1M6JBZ9"/>
<keyword evidence="3" id="KW-1185">Reference proteome</keyword>
<accession>A0A1M6JBZ9</accession>
<dbReference type="OrthoDB" id="2048249at2"/>
<keyword evidence="2" id="KW-0966">Cell projection</keyword>
<dbReference type="GO" id="GO:0007155">
    <property type="term" value="P:cell adhesion"/>
    <property type="evidence" value="ECO:0007669"/>
    <property type="project" value="InterPro"/>
</dbReference>
<dbReference type="Pfam" id="PF07195">
    <property type="entry name" value="FliD_C"/>
    <property type="match status" value="1"/>
</dbReference>
<dbReference type="EMBL" id="FQYQ01000022">
    <property type="protein sequence ID" value="SHJ44221.1"/>
    <property type="molecule type" value="Genomic_DNA"/>
</dbReference>
<dbReference type="GO" id="GO:0009288">
    <property type="term" value="C:bacterial-type flagellum"/>
    <property type="evidence" value="ECO:0007669"/>
    <property type="project" value="InterPro"/>
</dbReference>
<reference evidence="2 3" key="1">
    <citation type="submission" date="2016-11" db="EMBL/GenBank/DDBJ databases">
        <authorList>
            <person name="Jaros S."/>
            <person name="Januszkiewicz K."/>
            <person name="Wedrychowicz H."/>
        </authorList>
    </citation>
    <scope>NUCLEOTIDE SEQUENCE [LARGE SCALE GENOMIC DNA]</scope>
    <source>
        <strain evidence="2 3">DSM 14809</strain>
    </source>
</reference>
<protein>
    <submittedName>
        <fullName evidence="2">Flagellar hook-associated protein 2 C-terminus</fullName>
    </submittedName>
</protein>
<gene>
    <name evidence="2" type="ORF">SAMN02745725_02563</name>
</gene>
<evidence type="ECO:0000259" key="1">
    <source>
        <dbReference type="Pfam" id="PF07195"/>
    </source>
</evidence>
<proteinExistence type="predicted"/>
<evidence type="ECO:0000313" key="3">
    <source>
        <dbReference type="Proteomes" id="UP000184185"/>
    </source>
</evidence>